<feature type="transmembrane region" description="Helical" evidence="2">
    <location>
        <begin position="37"/>
        <end position="57"/>
    </location>
</feature>
<feature type="compositionally biased region" description="Low complexity" evidence="1">
    <location>
        <begin position="94"/>
        <end position="106"/>
    </location>
</feature>
<protein>
    <submittedName>
        <fullName evidence="3">Uncharacterized protein</fullName>
    </submittedName>
</protein>
<dbReference type="InterPro" id="IPR020999">
    <property type="entry name" value="Chitin_synth_reg_RCR"/>
</dbReference>
<reference evidence="3" key="2">
    <citation type="submission" date="2020-05" db="EMBL/GenBank/DDBJ databases">
        <authorList>
            <person name="Kim H.-S."/>
            <person name="Proctor R.H."/>
            <person name="Brown D.W."/>
        </authorList>
    </citation>
    <scope>NUCLEOTIDE SEQUENCE</scope>
    <source>
        <strain evidence="3">NRRL 22465</strain>
    </source>
</reference>
<feature type="non-terminal residue" evidence="3">
    <location>
        <position position="136"/>
    </location>
</feature>
<evidence type="ECO:0000313" key="4">
    <source>
        <dbReference type="Proteomes" id="UP000635477"/>
    </source>
</evidence>
<keyword evidence="2" id="KW-1133">Transmembrane helix</keyword>
<evidence type="ECO:0000313" key="3">
    <source>
        <dbReference type="EMBL" id="KAF4966998.1"/>
    </source>
</evidence>
<feature type="compositionally biased region" description="Polar residues" evidence="1">
    <location>
        <begin position="124"/>
        <end position="136"/>
    </location>
</feature>
<organism evidence="3 4">
    <name type="scientific">Fusarium zealandicum</name>
    <dbReference type="NCBI Taxonomy" id="1053134"/>
    <lineage>
        <taxon>Eukaryota</taxon>
        <taxon>Fungi</taxon>
        <taxon>Dikarya</taxon>
        <taxon>Ascomycota</taxon>
        <taxon>Pezizomycotina</taxon>
        <taxon>Sordariomycetes</taxon>
        <taxon>Hypocreomycetidae</taxon>
        <taxon>Hypocreales</taxon>
        <taxon>Nectriaceae</taxon>
        <taxon>Fusarium</taxon>
        <taxon>Fusarium staphyleae species complex</taxon>
    </lineage>
</organism>
<dbReference type="Proteomes" id="UP000635477">
    <property type="component" value="Unassembled WGS sequence"/>
</dbReference>
<reference evidence="3" key="1">
    <citation type="journal article" date="2020" name="BMC Genomics">
        <title>Correction to: Identification and distribution of gene clusters required for synthesis of sphingolipid metabolism inhibitors in diverse species of the filamentous fungus Fusarium.</title>
        <authorList>
            <person name="Kim H.S."/>
            <person name="Lohmar J.M."/>
            <person name="Busman M."/>
            <person name="Brown D.W."/>
            <person name="Naumann T.A."/>
            <person name="Divon H.H."/>
            <person name="Lysoe E."/>
            <person name="Uhlig S."/>
            <person name="Proctor R.H."/>
        </authorList>
    </citation>
    <scope>NUCLEOTIDE SEQUENCE</scope>
    <source>
        <strain evidence="3">NRRL 22465</strain>
    </source>
</reference>
<keyword evidence="4" id="KW-1185">Reference proteome</keyword>
<sequence>MAPAGDLVARDYARCRYGYTWNGSYCSRNNWSYWGRWVLAGICIFVFLTFLLCCLTMSRRRRRRGVKPMYGTGWMAGGPNNKWGQNNQNTHQMNNYGNPNQQQYGYGPPPPPPAYGQQQQPQYTGTTFNTNDGYYG</sequence>
<dbReference type="PANTHER" id="PTHR28187:SF1">
    <property type="entry name" value="PROTEIN RCR1-RELATED"/>
    <property type="match status" value="1"/>
</dbReference>
<gene>
    <name evidence="3" type="ORF">FZEAL_10586</name>
</gene>
<evidence type="ECO:0000256" key="1">
    <source>
        <dbReference type="SAM" id="MobiDB-lite"/>
    </source>
</evidence>
<proteinExistence type="predicted"/>
<feature type="compositionally biased region" description="Polar residues" evidence="1">
    <location>
        <begin position="82"/>
        <end position="93"/>
    </location>
</feature>
<evidence type="ECO:0000256" key="2">
    <source>
        <dbReference type="SAM" id="Phobius"/>
    </source>
</evidence>
<comment type="caution">
    <text evidence="3">The sequence shown here is derived from an EMBL/GenBank/DDBJ whole genome shotgun (WGS) entry which is preliminary data.</text>
</comment>
<dbReference type="AlphaFoldDB" id="A0A8H4TZY8"/>
<dbReference type="PANTHER" id="PTHR28187">
    <property type="entry name" value="PROTEIN RCR1-RELATED"/>
    <property type="match status" value="1"/>
</dbReference>
<keyword evidence="2" id="KW-0812">Transmembrane</keyword>
<dbReference type="EMBL" id="JABEYC010001257">
    <property type="protein sequence ID" value="KAF4966998.1"/>
    <property type="molecule type" value="Genomic_DNA"/>
</dbReference>
<name>A0A8H4TZY8_9HYPO</name>
<dbReference type="OrthoDB" id="3556830at2759"/>
<keyword evidence="2" id="KW-0472">Membrane</keyword>
<accession>A0A8H4TZY8</accession>
<feature type="region of interest" description="Disordered" evidence="1">
    <location>
        <begin position="78"/>
        <end position="136"/>
    </location>
</feature>
<dbReference type="GO" id="GO:0016192">
    <property type="term" value="P:vesicle-mediated transport"/>
    <property type="evidence" value="ECO:0007669"/>
    <property type="project" value="TreeGrafter"/>
</dbReference>
<dbReference type="Pfam" id="PF12273">
    <property type="entry name" value="RCR"/>
    <property type="match status" value="1"/>
</dbReference>